<sequence>MLGPAGAVLQRLACILDKLWGHRYERFVEFGWAAARLDDVLQWVPARITALSYAIMGSFEEALHCWRRQMGIWSDINSGPLLASGFGAMHMQNCESTDDVADYDAPIGGLSVVPDAGHIRGVIALVWRVLLFWLAIGLLMTVAHLFGLFAA</sequence>
<dbReference type="GO" id="GO:0009236">
    <property type="term" value="P:cobalamin biosynthetic process"/>
    <property type="evidence" value="ECO:0007669"/>
    <property type="project" value="UniProtKB-UniPathway"/>
</dbReference>
<evidence type="ECO:0000256" key="2">
    <source>
        <dbReference type="ARBA" id="ARBA00004953"/>
    </source>
</evidence>
<dbReference type="PANTHER" id="PTHR34308">
    <property type="entry name" value="COBALAMIN BIOSYNTHESIS PROTEIN CBIB"/>
    <property type="match status" value="1"/>
</dbReference>
<dbReference type="PANTHER" id="PTHR34308:SF1">
    <property type="entry name" value="COBALAMIN BIOSYNTHESIS PROTEIN CBIB"/>
    <property type="match status" value="1"/>
</dbReference>
<dbReference type="Pfam" id="PF03186">
    <property type="entry name" value="CobD_Cbib"/>
    <property type="match status" value="1"/>
</dbReference>
<evidence type="ECO:0000256" key="8">
    <source>
        <dbReference type="ARBA" id="ARBA00023136"/>
    </source>
</evidence>
<evidence type="ECO:0000256" key="3">
    <source>
        <dbReference type="ARBA" id="ARBA00006263"/>
    </source>
</evidence>
<organism evidence="10 11">
    <name type="scientific">Candidatus Muproteobacteria bacterium RBG_16_60_9</name>
    <dbReference type="NCBI Taxonomy" id="1817755"/>
    <lineage>
        <taxon>Bacteria</taxon>
        <taxon>Pseudomonadati</taxon>
        <taxon>Pseudomonadota</taxon>
        <taxon>Candidatus Muproteobacteria</taxon>
    </lineage>
</organism>
<evidence type="ECO:0000256" key="4">
    <source>
        <dbReference type="ARBA" id="ARBA00022475"/>
    </source>
</evidence>
<dbReference type="AlphaFoldDB" id="A0A1F6VJ12"/>
<evidence type="ECO:0000256" key="9">
    <source>
        <dbReference type="SAM" id="Phobius"/>
    </source>
</evidence>
<keyword evidence="6 9" id="KW-0812">Transmembrane</keyword>
<protein>
    <recommendedName>
        <fullName evidence="12">Cobalamin biosynthesis protein CobD</fullName>
    </recommendedName>
</protein>
<evidence type="ECO:0000256" key="6">
    <source>
        <dbReference type="ARBA" id="ARBA00022692"/>
    </source>
</evidence>
<keyword evidence="7 9" id="KW-1133">Transmembrane helix</keyword>
<name>A0A1F6VJ12_9PROT</name>
<comment type="caution">
    <text evidence="10">The sequence shown here is derived from an EMBL/GenBank/DDBJ whole genome shotgun (WGS) entry which is preliminary data.</text>
</comment>
<dbReference type="EMBL" id="MFSP01000018">
    <property type="protein sequence ID" value="OGI69546.1"/>
    <property type="molecule type" value="Genomic_DNA"/>
</dbReference>
<evidence type="ECO:0000256" key="1">
    <source>
        <dbReference type="ARBA" id="ARBA00004651"/>
    </source>
</evidence>
<dbReference type="Proteomes" id="UP000179076">
    <property type="component" value="Unassembled WGS sequence"/>
</dbReference>
<evidence type="ECO:0000313" key="11">
    <source>
        <dbReference type="Proteomes" id="UP000179076"/>
    </source>
</evidence>
<reference evidence="10 11" key="1">
    <citation type="journal article" date="2016" name="Nat. Commun.">
        <title>Thousands of microbial genomes shed light on interconnected biogeochemical processes in an aquifer system.</title>
        <authorList>
            <person name="Anantharaman K."/>
            <person name="Brown C.T."/>
            <person name="Hug L.A."/>
            <person name="Sharon I."/>
            <person name="Castelle C.J."/>
            <person name="Probst A.J."/>
            <person name="Thomas B.C."/>
            <person name="Singh A."/>
            <person name="Wilkins M.J."/>
            <person name="Karaoz U."/>
            <person name="Brodie E.L."/>
            <person name="Williams K.H."/>
            <person name="Hubbard S.S."/>
            <person name="Banfield J.F."/>
        </authorList>
    </citation>
    <scope>NUCLEOTIDE SEQUENCE [LARGE SCALE GENOMIC DNA]</scope>
</reference>
<dbReference type="InterPro" id="IPR004485">
    <property type="entry name" value="Cobalamin_biosynth_CobD/CbiB"/>
</dbReference>
<evidence type="ECO:0000256" key="5">
    <source>
        <dbReference type="ARBA" id="ARBA00022573"/>
    </source>
</evidence>
<evidence type="ECO:0008006" key="12">
    <source>
        <dbReference type="Google" id="ProtNLM"/>
    </source>
</evidence>
<keyword evidence="8 9" id="KW-0472">Membrane</keyword>
<feature type="transmembrane region" description="Helical" evidence="9">
    <location>
        <begin position="129"/>
        <end position="150"/>
    </location>
</feature>
<proteinExistence type="inferred from homology"/>
<keyword evidence="4" id="KW-1003">Cell membrane</keyword>
<evidence type="ECO:0000313" key="10">
    <source>
        <dbReference type="EMBL" id="OGI69546.1"/>
    </source>
</evidence>
<comment type="similarity">
    <text evidence="3">Belongs to the CobD/CbiB family.</text>
</comment>
<comment type="pathway">
    <text evidence="2">Cofactor biosynthesis; adenosylcobalamin biosynthesis.</text>
</comment>
<comment type="subcellular location">
    <subcellularLocation>
        <location evidence="1">Cell membrane</location>
        <topology evidence="1">Multi-pass membrane protein</topology>
    </subcellularLocation>
</comment>
<keyword evidence="5" id="KW-0169">Cobalamin biosynthesis</keyword>
<evidence type="ECO:0000256" key="7">
    <source>
        <dbReference type="ARBA" id="ARBA00022989"/>
    </source>
</evidence>
<dbReference type="GO" id="GO:0048472">
    <property type="term" value="F:threonine-phosphate decarboxylase activity"/>
    <property type="evidence" value="ECO:0007669"/>
    <property type="project" value="InterPro"/>
</dbReference>
<dbReference type="UniPathway" id="UPA00148"/>
<accession>A0A1F6VJ12</accession>
<dbReference type="GO" id="GO:0005886">
    <property type="term" value="C:plasma membrane"/>
    <property type="evidence" value="ECO:0007669"/>
    <property type="project" value="UniProtKB-SubCell"/>
</dbReference>
<gene>
    <name evidence="10" type="ORF">A2W18_12045</name>
</gene>